<organism evidence="1">
    <name type="scientific">Rhizophora mucronata</name>
    <name type="common">Asiatic mangrove</name>
    <dbReference type="NCBI Taxonomy" id="61149"/>
    <lineage>
        <taxon>Eukaryota</taxon>
        <taxon>Viridiplantae</taxon>
        <taxon>Streptophyta</taxon>
        <taxon>Embryophyta</taxon>
        <taxon>Tracheophyta</taxon>
        <taxon>Spermatophyta</taxon>
        <taxon>Magnoliopsida</taxon>
        <taxon>eudicotyledons</taxon>
        <taxon>Gunneridae</taxon>
        <taxon>Pentapetalae</taxon>
        <taxon>rosids</taxon>
        <taxon>fabids</taxon>
        <taxon>Malpighiales</taxon>
        <taxon>Rhizophoraceae</taxon>
        <taxon>Rhizophora</taxon>
    </lineage>
</organism>
<dbReference type="EMBL" id="GGEC01015140">
    <property type="protein sequence ID" value="MBW95623.1"/>
    <property type="molecule type" value="Transcribed_RNA"/>
</dbReference>
<accession>A0A2P2JQ80</accession>
<dbReference type="EMBL" id="GGEC01015139">
    <property type="protein sequence ID" value="MBW95622.1"/>
    <property type="molecule type" value="Transcribed_RNA"/>
</dbReference>
<protein>
    <submittedName>
        <fullName evidence="1">Uncharacterized protein MANES_14G133300</fullName>
    </submittedName>
</protein>
<reference evidence="1" key="1">
    <citation type="submission" date="2018-02" db="EMBL/GenBank/DDBJ databases">
        <title>Rhizophora mucronata_Transcriptome.</title>
        <authorList>
            <person name="Meera S.P."/>
            <person name="Sreeshan A."/>
            <person name="Augustine A."/>
        </authorList>
    </citation>
    <scope>NUCLEOTIDE SEQUENCE</scope>
    <source>
        <tissue evidence="1">Leaf</tissue>
    </source>
</reference>
<proteinExistence type="predicted"/>
<name>A0A2P2JQ80_RHIMU</name>
<sequence length="89" mass="10196">MYTPQLAKKTICLHGESKCENSLKISSHSLIYQLKHQDLQQNGYSGVAEFSDLSRWKRLRWQFQALTIPCVHSAFQGVYHSTPCQVKGI</sequence>
<dbReference type="AlphaFoldDB" id="A0A2P2JQ80"/>
<evidence type="ECO:0000313" key="1">
    <source>
        <dbReference type="EMBL" id="MBW95623.1"/>
    </source>
</evidence>